<dbReference type="AlphaFoldDB" id="A0A839N9S9"/>
<feature type="domain" description="HTH marR-type" evidence="1">
    <location>
        <begin position="33"/>
        <end position="124"/>
    </location>
</feature>
<evidence type="ECO:0000313" key="3">
    <source>
        <dbReference type="Proteomes" id="UP000559182"/>
    </source>
</evidence>
<dbReference type="Gene3D" id="1.10.10.10">
    <property type="entry name" value="Winged helix-like DNA-binding domain superfamily/Winged helix DNA-binding domain"/>
    <property type="match status" value="1"/>
</dbReference>
<dbReference type="InterPro" id="IPR000835">
    <property type="entry name" value="HTH_MarR-typ"/>
</dbReference>
<dbReference type="SMART" id="SM00347">
    <property type="entry name" value="HTH_MARR"/>
    <property type="match status" value="1"/>
</dbReference>
<reference evidence="2 3" key="1">
    <citation type="submission" date="2020-08" db="EMBL/GenBank/DDBJ databases">
        <title>Sequencing the genomes of 1000 actinobacteria strains.</title>
        <authorList>
            <person name="Klenk H.-P."/>
        </authorList>
    </citation>
    <scope>NUCLEOTIDE SEQUENCE [LARGE SCALE GENOMIC DNA]</scope>
    <source>
        <strain evidence="2 3">DSM 105369</strain>
    </source>
</reference>
<comment type="caution">
    <text evidence="2">The sequence shown here is derived from an EMBL/GenBank/DDBJ whole genome shotgun (WGS) entry which is preliminary data.</text>
</comment>
<proteinExistence type="predicted"/>
<dbReference type="GO" id="GO:0003700">
    <property type="term" value="F:DNA-binding transcription factor activity"/>
    <property type="evidence" value="ECO:0007669"/>
    <property type="project" value="InterPro"/>
</dbReference>
<organism evidence="2 3">
    <name type="scientific">Flexivirga oryzae</name>
    <dbReference type="NCBI Taxonomy" id="1794944"/>
    <lineage>
        <taxon>Bacteria</taxon>
        <taxon>Bacillati</taxon>
        <taxon>Actinomycetota</taxon>
        <taxon>Actinomycetes</taxon>
        <taxon>Micrococcales</taxon>
        <taxon>Dermacoccaceae</taxon>
        <taxon>Flexivirga</taxon>
    </lineage>
</organism>
<gene>
    <name evidence="2" type="ORF">FHU39_002752</name>
</gene>
<keyword evidence="2" id="KW-0238">DNA-binding</keyword>
<evidence type="ECO:0000259" key="1">
    <source>
        <dbReference type="SMART" id="SM00347"/>
    </source>
</evidence>
<dbReference type="Proteomes" id="UP000559182">
    <property type="component" value="Unassembled WGS sequence"/>
</dbReference>
<dbReference type="Pfam" id="PF01047">
    <property type="entry name" value="MarR"/>
    <property type="match status" value="1"/>
</dbReference>
<dbReference type="InterPro" id="IPR036388">
    <property type="entry name" value="WH-like_DNA-bd_sf"/>
</dbReference>
<dbReference type="GO" id="GO:0003677">
    <property type="term" value="F:DNA binding"/>
    <property type="evidence" value="ECO:0007669"/>
    <property type="project" value="UniProtKB-KW"/>
</dbReference>
<accession>A0A839N9S9</accession>
<dbReference type="SUPFAM" id="SSF46785">
    <property type="entry name" value="Winged helix' DNA-binding domain"/>
    <property type="match status" value="1"/>
</dbReference>
<protein>
    <submittedName>
        <fullName evidence="2">DNA-binding MarR family transcriptional regulator</fullName>
    </submittedName>
</protein>
<dbReference type="EMBL" id="JACHVQ010000002">
    <property type="protein sequence ID" value="MBB2892734.1"/>
    <property type="molecule type" value="Genomic_DNA"/>
</dbReference>
<dbReference type="InterPro" id="IPR036390">
    <property type="entry name" value="WH_DNA-bd_sf"/>
</dbReference>
<name>A0A839N9S9_9MICO</name>
<evidence type="ECO:0000313" key="2">
    <source>
        <dbReference type="EMBL" id="MBB2892734.1"/>
    </source>
</evidence>
<keyword evidence="3" id="KW-1185">Reference proteome</keyword>
<dbReference type="RefSeq" id="WP_183321141.1">
    <property type="nucleotide sequence ID" value="NZ_JACHVQ010000002.1"/>
</dbReference>
<sequence>MSTMHDNEPLAEFADLVLNVGRLIRAHTPAGSEIVALTETERQVMRLIDLHPGCAPSDIAARGRLQRTNVSAALRGLEGKGMIRRTATGRQVSVTPTRLAATNLRRLRAAWATELAETMDTDRETLFQCTQLLRALEQRLTEPAD</sequence>